<organism evidence="4 5">
    <name type="scientific">Metallosphaera yellowstonensis MK1</name>
    <dbReference type="NCBI Taxonomy" id="671065"/>
    <lineage>
        <taxon>Archaea</taxon>
        <taxon>Thermoproteota</taxon>
        <taxon>Thermoprotei</taxon>
        <taxon>Sulfolobales</taxon>
        <taxon>Sulfolobaceae</taxon>
        <taxon>Metallosphaera</taxon>
    </lineage>
</organism>
<feature type="domain" description="Fumarylacetoacetase-like C-terminal" evidence="3">
    <location>
        <begin position="85"/>
        <end position="298"/>
    </location>
</feature>
<dbReference type="eggNOG" id="arCOG00235">
    <property type="taxonomic scope" value="Archaea"/>
</dbReference>
<gene>
    <name evidence="4" type="ORF">MetMK1DRAFT_00024400</name>
</gene>
<dbReference type="PANTHER" id="PTHR42796">
    <property type="entry name" value="FUMARYLACETOACETATE HYDROLASE DOMAIN-CONTAINING PROTEIN 2A-RELATED"/>
    <property type="match status" value="1"/>
</dbReference>
<sequence>MRLLTYSRGGVRRVGILKDEILDAPEAYKLVYGVDEAPDFTYDPRKLIALGEPAMNVIKELERMWPKEALVQVNEFEPPIPDPEKILCPAVNYRAHGQEAGTAPPSKPYFFTKFPSSLVGHQQPVVRPKVTEKLDWEVEMGIVIGKPGKYIDVEKALDHVFGYTVFNDVSVRDWQFPEGWPRSLNAYGQNWVWGKAMDKTTPVGPVIVTKDEIGNPNNLSLTLKVNGVLEQQGTTRDLVFNVQELISWASKGITLRPGDIISTGTPPGVGFPRNKFLKPGDVMEAYVEGVGTLRNQVVQE</sequence>
<dbReference type="SUPFAM" id="SSF56529">
    <property type="entry name" value="FAH"/>
    <property type="match status" value="1"/>
</dbReference>
<dbReference type="Proteomes" id="UP000003980">
    <property type="component" value="Unassembled WGS sequence"/>
</dbReference>
<dbReference type="HOGENOM" id="CLU_028458_3_1_2"/>
<evidence type="ECO:0000313" key="4">
    <source>
        <dbReference type="EMBL" id="EHP68017.1"/>
    </source>
</evidence>
<proteinExistence type="inferred from homology"/>
<accession>H2C791</accession>
<dbReference type="FunFam" id="3.90.850.10:FF:000002">
    <property type="entry name" value="2-hydroxyhepta-2,4-diene-1,7-dioate isomerase"/>
    <property type="match status" value="1"/>
</dbReference>
<name>H2C791_9CREN</name>
<dbReference type="Gene3D" id="3.90.850.10">
    <property type="entry name" value="Fumarylacetoacetase-like, C-terminal domain"/>
    <property type="match status" value="1"/>
</dbReference>
<evidence type="ECO:0000259" key="3">
    <source>
        <dbReference type="Pfam" id="PF01557"/>
    </source>
</evidence>
<dbReference type="InterPro" id="IPR051121">
    <property type="entry name" value="FAH"/>
</dbReference>
<dbReference type="InterPro" id="IPR011234">
    <property type="entry name" value="Fumarylacetoacetase-like_C"/>
</dbReference>
<dbReference type="EMBL" id="JH597770">
    <property type="protein sequence ID" value="EHP68017.1"/>
    <property type="molecule type" value="Genomic_DNA"/>
</dbReference>
<dbReference type="GO" id="GO:0016853">
    <property type="term" value="F:isomerase activity"/>
    <property type="evidence" value="ECO:0007669"/>
    <property type="project" value="UniProtKB-ARBA"/>
</dbReference>
<dbReference type="Pfam" id="PF01557">
    <property type="entry name" value="FAA_hydrolase"/>
    <property type="match status" value="1"/>
</dbReference>
<keyword evidence="2" id="KW-0479">Metal-binding</keyword>
<reference evidence="4 5" key="1">
    <citation type="submission" date="2012-01" db="EMBL/GenBank/DDBJ databases">
        <title>Improved High-Quality Draft sequence of Metallosphaera yellowstonensis MK1.</title>
        <authorList>
            <consortium name="US DOE Joint Genome Institute"/>
            <person name="Lucas S."/>
            <person name="Han J."/>
            <person name="Cheng J.-F."/>
            <person name="Goodwin L."/>
            <person name="Pitluck S."/>
            <person name="Peters L."/>
            <person name="Teshima H."/>
            <person name="Detter J.C."/>
            <person name="Han C."/>
            <person name="Tapia R."/>
            <person name="Land M."/>
            <person name="Hauser L."/>
            <person name="Kyrpides N."/>
            <person name="Kozubal M."/>
            <person name="Macur R.E."/>
            <person name="Jay Z."/>
            <person name="Inskeep W."/>
            <person name="Woyke T."/>
        </authorList>
    </citation>
    <scope>NUCLEOTIDE SEQUENCE [LARGE SCALE GENOMIC DNA]</scope>
    <source>
        <strain evidence="4 5">MK1</strain>
    </source>
</reference>
<evidence type="ECO:0000256" key="1">
    <source>
        <dbReference type="ARBA" id="ARBA00010211"/>
    </source>
</evidence>
<evidence type="ECO:0000256" key="2">
    <source>
        <dbReference type="ARBA" id="ARBA00022723"/>
    </source>
</evidence>
<dbReference type="GO" id="GO:0019752">
    <property type="term" value="P:carboxylic acid metabolic process"/>
    <property type="evidence" value="ECO:0007669"/>
    <property type="project" value="UniProtKB-ARBA"/>
</dbReference>
<dbReference type="OrthoDB" id="6242at2157"/>
<dbReference type="RefSeq" id="WP_009074010.1">
    <property type="nucleotide sequence ID" value="NZ_JH597770.1"/>
</dbReference>
<dbReference type="STRING" id="671065.MetMK1DRAFT_00024400"/>
<dbReference type="GO" id="GO:0046872">
    <property type="term" value="F:metal ion binding"/>
    <property type="evidence" value="ECO:0007669"/>
    <property type="project" value="UniProtKB-KW"/>
</dbReference>
<protein>
    <submittedName>
        <fullName evidence="4">2-keto-4-pentenoate hydratase/2-oxohepta-3-ene-1,7-dioic acid hydratase</fullName>
    </submittedName>
</protein>
<dbReference type="AlphaFoldDB" id="H2C791"/>
<dbReference type="PANTHER" id="PTHR42796:SF4">
    <property type="entry name" value="FUMARYLACETOACETATE HYDROLASE DOMAIN-CONTAINING PROTEIN 2A"/>
    <property type="match status" value="1"/>
</dbReference>
<comment type="similarity">
    <text evidence="1">Belongs to the FAH family.</text>
</comment>
<dbReference type="InterPro" id="IPR036663">
    <property type="entry name" value="Fumarylacetoacetase_C_sf"/>
</dbReference>
<keyword evidence="5" id="KW-1185">Reference proteome</keyword>
<evidence type="ECO:0000313" key="5">
    <source>
        <dbReference type="Proteomes" id="UP000003980"/>
    </source>
</evidence>